<keyword evidence="2 5" id="KW-0812">Transmembrane</keyword>
<evidence type="ECO:0000313" key="6">
    <source>
        <dbReference type="EMBL" id="ENZ02359.1"/>
    </source>
</evidence>
<feature type="transmembrane region" description="Helical" evidence="5">
    <location>
        <begin position="66"/>
        <end position="84"/>
    </location>
</feature>
<organism evidence="6 7">
    <name type="scientific">Clostridium thermobutyricum</name>
    <dbReference type="NCBI Taxonomy" id="29372"/>
    <lineage>
        <taxon>Bacteria</taxon>
        <taxon>Bacillati</taxon>
        <taxon>Bacillota</taxon>
        <taxon>Clostridia</taxon>
        <taxon>Eubacteriales</taxon>
        <taxon>Clostridiaceae</taxon>
        <taxon>Clostridium</taxon>
    </lineage>
</organism>
<accession>N9Y2G8</accession>
<feature type="transmembrane region" description="Helical" evidence="5">
    <location>
        <begin position="34"/>
        <end position="54"/>
    </location>
</feature>
<keyword evidence="3 5" id="KW-1133">Transmembrane helix</keyword>
<evidence type="ECO:0000256" key="2">
    <source>
        <dbReference type="ARBA" id="ARBA00022692"/>
    </source>
</evidence>
<dbReference type="eggNOG" id="COG1971">
    <property type="taxonomic scope" value="Bacteria"/>
</dbReference>
<proteinExistence type="predicted"/>
<comment type="caution">
    <text evidence="6">The sequence shown here is derived from an EMBL/GenBank/DDBJ whole genome shotgun (WGS) entry which is preliminary data.</text>
</comment>
<reference evidence="6 7" key="1">
    <citation type="submission" date="2013-01" db="EMBL/GenBank/DDBJ databases">
        <title>The Genome Sequence of Clostridium colicanis 209318.</title>
        <authorList>
            <consortium name="The Broad Institute Genome Sequencing Platform"/>
            <person name="Earl A."/>
            <person name="Ward D."/>
            <person name="Feldgarden M."/>
            <person name="Gevers D."/>
            <person name="Courvalin P."/>
            <person name="Lambert T."/>
            <person name="Walker B."/>
            <person name="Young S.K."/>
            <person name="Zeng Q."/>
            <person name="Gargeya S."/>
            <person name="Fitzgerald M."/>
            <person name="Haas B."/>
            <person name="Abouelleil A."/>
            <person name="Alvarado L."/>
            <person name="Arachchi H.M."/>
            <person name="Berlin A.M."/>
            <person name="Chapman S.B."/>
            <person name="Dewar J."/>
            <person name="Goldberg J."/>
            <person name="Griggs A."/>
            <person name="Gujja S."/>
            <person name="Hansen M."/>
            <person name="Howarth C."/>
            <person name="Imamovic A."/>
            <person name="Larimer J."/>
            <person name="McCowan C."/>
            <person name="Murphy C."/>
            <person name="Neiman D."/>
            <person name="Pearson M."/>
            <person name="Priest M."/>
            <person name="Roberts A."/>
            <person name="Saif S."/>
            <person name="Shea T."/>
            <person name="Sisk P."/>
            <person name="Sykes S."/>
            <person name="Wortman J."/>
            <person name="Nusbaum C."/>
            <person name="Birren B."/>
        </authorList>
    </citation>
    <scope>NUCLEOTIDE SEQUENCE [LARGE SCALE GENOMIC DNA]</scope>
    <source>
        <strain evidence="6 7">209318</strain>
    </source>
</reference>
<sequence>MSIFILVISLILDSFVTSIAYGSDNIKIPNSSIILINFISALMLTLAILFGISLMNFIPEGLPNKISFIIFFSLGLYKLFEVLIKKYFKKFSLHKKPLTFKAFDMKFALNVYIDEKSADFDKSKAISLKESVYLSLALSLDSLAVGIGISFMQINYVLLIVLCFILGVLSFKFGILLGKKLVSKREINLSWLSGLILLLISFTKL</sequence>
<dbReference type="PANTHER" id="PTHR35529">
    <property type="entry name" value="MANGANESE EFFLUX PUMP MNTP-RELATED"/>
    <property type="match status" value="1"/>
</dbReference>
<dbReference type="HOGENOM" id="CLU_094526_1_0_9"/>
<feature type="transmembrane region" description="Helical" evidence="5">
    <location>
        <begin position="157"/>
        <end position="175"/>
    </location>
</feature>
<feature type="transmembrane region" description="Helical" evidence="5">
    <location>
        <begin position="132"/>
        <end position="151"/>
    </location>
</feature>
<dbReference type="RefSeq" id="WP_002598095.1">
    <property type="nucleotide sequence ID" value="NZ_KB850956.1"/>
</dbReference>
<evidence type="ECO:0000313" key="7">
    <source>
        <dbReference type="Proteomes" id="UP000013097"/>
    </source>
</evidence>
<dbReference type="EMBL" id="AGYT01000008">
    <property type="protein sequence ID" value="ENZ02359.1"/>
    <property type="molecule type" value="Genomic_DNA"/>
</dbReference>
<evidence type="ECO:0000256" key="1">
    <source>
        <dbReference type="ARBA" id="ARBA00022475"/>
    </source>
</evidence>
<gene>
    <name evidence="6" type="ORF">HMPREF1092_01594</name>
</gene>
<name>N9Y2G8_9CLOT</name>
<keyword evidence="4 5" id="KW-0472">Membrane</keyword>
<dbReference type="InterPro" id="IPR003810">
    <property type="entry name" value="Mntp/YtaF"/>
</dbReference>
<keyword evidence="7" id="KW-1185">Reference proteome</keyword>
<protein>
    <recommendedName>
        <fullName evidence="8">Sporulation protein YtaF</fullName>
    </recommendedName>
</protein>
<dbReference type="Pfam" id="PF02659">
    <property type="entry name" value="Mntp"/>
    <property type="match status" value="1"/>
</dbReference>
<evidence type="ECO:0000256" key="3">
    <source>
        <dbReference type="ARBA" id="ARBA00022989"/>
    </source>
</evidence>
<dbReference type="PATRIC" id="fig|999411.4.peg.1570"/>
<dbReference type="NCBIfam" id="TIGR02840">
    <property type="entry name" value="spore_YtaF"/>
    <property type="match status" value="1"/>
</dbReference>
<evidence type="ECO:0000256" key="4">
    <source>
        <dbReference type="ARBA" id="ARBA00023136"/>
    </source>
</evidence>
<evidence type="ECO:0008006" key="8">
    <source>
        <dbReference type="Google" id="ProtNLM"/>
    </source>
</evidence>
<feature type="transmembrane region" description="Helical" evidence="5">
    <location>
        <begin position="6"/>
        <end position="22"/>
    </location>
</feature>
<dbReference type="Proteomes" id="UP000013097">
    <property type="component" value="Unassembled WGS sequence"/>
</dbReference>
<evidence type="ECO:0000256" key="5">
    <source>
        <dbReference type="SAM" id="Phobius"/>
    </source>
</evidence>
<dbReference type="InterPro" id="IPR014205">
    <property type="entry name" value="Spore_YtaF"/>
</dbReference>
<dbReference type="AlphaFoldDB" id="N9Y2G8"/>
<keyword evidence="1" id="KW-1003">Cell membrane</keyword>
<dbReference type="PANTHER" id="PTHR35529:SF2">
    <property type="entry name" value="SPORULATION PROTEIN YTAF-RELATED"/>
    <property type="match status" value="1"/>
</dbReference>